<keyword evidence="1" id="KW-0472">Membrane</keyword>
<evidence type="ECO:0000313" key="2">
    <source>
        <dbReference type="EMBL" id="MDQ0302154.1"/>
    </source>
</evidence>
<dbReference type="EMBL" id="JAUSUI010000002">
    <property type="protein sequence ID" value="MDQ0302154.1"/>
    <property type="molecule type" value="Genomic_DNA"/>
</dbReference>
<feature type="transmembrane region" description="Helical" evidence="1">
    <location>
        <begin position="25"/>
        <end position="43"/>
    </location>
</feature>
<dbReference type="RefSeq" id="WP_307018877.1">
    <property type="nucleotide sequence ID" value="NZ_JAUSUI010000002.1"/>
</dbReference>
<dbReference type="Proteomes" id="UP001224682">
    <property type="component" value="Unassembled WGS sequence"/>
</dbReference>
<evidence type="ECO:0008006" key="4">
    <source>
        <dbReference type="Google" id="ProtNLM"/>
    </source>
</evidence>
<evidence type="ECO:0000256" key="1">
    <source>
        <dbReference type="SAM" id="Phobius"/>
    </source>
</evidence>
<protein>
    <recommendedName>
        <fullName evidence="4">DUF3096 domain-containing protein</fullName>
    </recommendedName>
</protein>
<keyword evidence="3" id="KW-1185">Reference proteome</keyword>
<evidence type="ECO:0000313" key="3">
    <source>
        <dbReference type="Proteomes" id="UP001224682"/>
    </source>
</evidence>
<accession>A0ABU0BCG7</accession>
<gene>
    <name evidence="2" type="ORF">J2S75_001177</name>
</gene>
<comment type="caution">
    <text evidence="2">The sequence shown here is derived from an EMBL/GenBank/DDBJ whole genome shotgun (WGS) entry which is preliminary data.</text>
</comment>
<sequence>MSEPVLPPHAAASAKPSRPFFLRRGPMEAVAVTVIGLGFLMLFQPFALVLYTYSLVTLLAGTFMFMIVSKFPE</sequence>
<keyword evidence="1" id="KW-0812">Transmembrane</keyword>
<feature type="transmembrane region" description="Helical" evidence="1">
    <location>
        <begin position="49"/>
        <end position="68"/>
    </location>
</feature>
<organism evidence="2 3">
    <name type="scientific">Ancylobacter polymorphus</name>
    <dbReference type="NCBI Taxonomy" id="223390"/>
    <lineage>
        <taxon>Bacteria</taxon>
        <taxon>Pseudomonadati</taxon>
        <taxon>Pseudomonadota</taxon>
        <taxon>Alphaproteobacteria</taxon>
        <taxon>Hyphomicrobiales</taxon>
        <taxon>Xanthobacteraceae</taxon>
        <taxon>Ancylobacter</taxon>
    </lineage>
</organism>
<reference evidence="2 3" key="1">
    <citation type="submission" date="2023-07" db="EMBL/GenBank/DDBJ databases">
        <title>Genomic Encyclopedia of Type Strains, Phase IV (KMG-IV): sequencing the most valuable type-strain genomes for metagenomic binning, comparative biology and taxonomic classification.</title>
        <authorList>
            <person name="Goeker M."/>
        </authorList>
    </citation>
    <scope>NUCLEOTIDE SEQUENCE [LARGE SCALE GENOMIC DNA]</scope>
    <source>
        <strain evidence="2 3">DSM 2457</strain>
    </source>
</reference>
<proteinExistence type="predicted"/>
<name>A0ABU0BCG7_9HYPH</name>
<keyword evidence="1" id="KW-1133">Transmembrane helix</keyword>